<dbReference type="InParanoid" id="A0A1H9MDW3"/>
<evidence type="ECO:0008006" key="3">
    <source>
        <dbReference type="Google" id="ProtNLM"/>
    </source>
</evidence>
<sequence>MEQFMDEDYLSALENFRKAFQVNPSKLENDKFFAAASALQLGKDEEARDYIISAIEENNANRAYFDSFDHFSEFRSNEVLVEISRNYSKHQEVYLANIEHPEIAREIDSMIRADQQVRTESSQLNRMKAVDSSNIRRLIEITKAYGWQEEAWLILWHQRGYYKTDNEVWNFFYPFISAEMERGKVNPDFWVMFEDDKSIREDGVQIFGTYSNNYDQFPVKNISRVDELRDSVGLPSLRFMNKVYGAAMPSNYHLVN</sequence>
<proteinExistence type="predicted"/>
<dbReference type="RefSeq" id="WP_139211986.1">
    <property type="nucleotide sequence ID" value="NZ_FOFB01000028.1"/>
</dbReference>
<dbReference type="OrthoDB" id="1346030at2"/>
<gene>
    <name evidence="1" type="ORF">SAMN05444359_12866</name>
</gene>
<keyword evidence="2" id="KW-1185">Reference proteome</keyword>
<dbReference type="EMBL" id="FOFB01000028">
    <property type="protein sequence ID" value="SER21761.1"/>
    <property type="molecule type" value="Genomic_DNA"/>
</dbReference>
<dbReference type="STRING" id="478744.SAMN05444359_12866"/>
<evidence type="ECO:0000313" key="1">
    <source>
        <dbReference type="EMBL" id="SER21761.1"/>
    </source>
</evidence>
<name>A0A1H9MDW3_9BACT</name>
<reference evidence="2" key="1">
    <citation type="submission" date="2016-10" db="EMBL/GenBank/DDBJ databases">
        <authorList>
            <person name="Varghese N."/>
            <person name="Submissions S."/>
        </authorList>
    </citation>
    <scope>NUCLEOTIDE SEQUENCE [LARGE SCALE GENOMIC DNA]</scope>
    <source>
        <strain evidence="2">DSM 24740</strain>
    </source>
</reference>
<dbReference type="Proteomes" id="UP000199021">
    <property type="component" value="Unassembled WGS sequence"/>
</dbReference>
<protein>
    <recommendedName>
        <fullName evidence="3">Tetratricopeptide repeat-containing protein</fullName>
    </recommendedName>
</protein>
<evidence type="ECO:0000313" key="2">
    <source>
        <dbReference type="Proteomes" id="UP000199021"/>
    </source>
</evidence>
<organism evidence="1 2">
    <name type="scientific">Neolewinella agarilytica</name>
    <dbReference type="NCBI Taxonomy" id="478744"/>
    <lineage>
        <taxon>Bacteria</taxon>
        <taxon>Pseudomonadati</taxon>
        <taxon>Bacteroidota</taxon>
        <taxon>Saprospiria</taxon>
        <taxon>Saprospirales</taxon>
        <taxon>Lewinellaceae</taxon>
        <taxon>Neolewinella</taxon>
    </lineage>
</organism>
<accession>A0A1H9MDW3</accession>
<dbReference type="AlphaFoldDB" id="A0A1H9MDW3"/>